<dbReference type="OrthoDB" id="3394517at2"/>
<feature type="region of interest" description="Disordered" evidence="1">
    <location>
        <begin position="72"/>
        <end position="91"/>
    </location>
</feature>
<name>A0A495JFW2_9ACTN</name>
<gene>
    <name evidence="2" type="ORF">BDK92_1724</name>
</gene>
<accession>A0A495JFW2</accession>
<evidence type="ECO:0000313" key="2">
    <source>
        <dbReference type="EMBL" id="RKR87448.1"/>
    </source>
</evidence>
<dbReference type="AlphaFoldDB" id="A0A495JFW2"/>
<evidence type="ECO:0000313" key="3">
    <source>
        <dbReference type="Proteomes" id="UP000277671"/>
    </source>
</evidence>
<evidence type="ECO:0000256" key="1">
    <source>
        <dbReference type="SAM" id="MobiDB-lite"/>
    </source>
</evidence>
<dbReference type="RefSeq" id="WP_121156201.1">
    <property type="nucleotide sequence ID" value="NZ_RBKT01000001.1"/>
</dbReference>
<feature type="region of interest" description="Disordered" evidence="1">
    <location>
        <begin position="1"/>
        <end position="25"/>
    </location>
</feature>
<dbReference type="Proteomes" id="UP000277671">
    <property type="component" value="Unassembled WGS sequence"/>
</dbReference>
<organism evidence="2 3">
    <name type="scientific">Micromonospora pisi</name>
    <dbReference type="NCBI Taxonomy" id="589240"/>
    <lineage>
        <taxon>Bacteria</taxon>
        <taxon>Bacillati</taxon>
        <taxon>Actinomycetota</taxon>
        <taxon>Actinomycetes</taxon>
        <taxon>Micromonosporales</taxon>
        <taxon>Micromonosporaceae</taxon>
        <taxon>Micromonospora</taxon>
    </lineage>
</organism>
<reference evidence="2 3" key="1">
    <citation type="submission" date="2018-10" db="EMBL/GenBank/DDBJ databases">
        <title>Sequencing the genomes of 1000 actinobacteria strains.</title>
        <authorList>
            <person name="Klenk H.-P."/>
        </authorList>
    </citation>
    <scope>NUCLEOTIDE SEQUENCE [LARGE SCALE GENOMIC DNA]</scope>
    <source>
        <strain evidence="2 3">DSM 45175</strain>
    </source>
</reference>
<protein>
    <submittedName>
        <fullName evidence="2">Uncharacterized protein</fullName>
    </submittedName>
</protein>
<feature type="compositionally biased region" description="Polar residues" evidence="1">
    <location>
        <begin position="8"/>
        <end position="18"/>
    </location>
</feature>
<proteinExistence type="predicted"/>
<keyword evidence="3" id="KW-1185">Reference proteome</keyword>
<dbReference type="EMBL" id="RBKT01000001">
    <property type="protein sequence ID" value="RKR87448.1"/>
    <property type="molecule type" value="Genomic_DNA"/>
</dbReference>
<sequence>MSGPTKMTVHSTGVTPVSRNLEPINPEVIRTSADLTWRQHQPGGNTWRPGTCLQCTPTGCPQLDWAIKVRSGESPLPPVNAMSNEAVTGGR</sequence>
<comment type="caution">
    <text evidence="2">The sequence shown here is derived from an EMBL/GenBank/DDBJ whole genome shotgun (WGS) entry which is preliminary data.</text>
</comment>
<feature type="compositionally biased region" description="Polar residues" evidence="1">
    <location>
        <begin position="81"/>
        <end position="91"/>
    </location>
</feature>